<proteinExistence type="predicted"/>
<dbReference type="Proteomes" id="UP000290475">
    <property type="component" value="Unassembled WGS sequence"/>
</dbReference>
<reference evidence="2" key="2">
    <citation type="submission" date="2022-10" db="EMBL/GenBank/DDBJ databases">
        <title>Comparative genomic analysis and in-vitro probiotic properties of the potential probiotic L. chiayiensis AACE 3.</title>
        <authorList>
            <person name="Kang X."/>
        </authorList>
    </citation>
    <scope>NUCLEOTIDE SEQUENCE</scope>
    <source>
        <strain evidence="2">AACE 3</strain>
    </source>
</reference>
<dbReference type="RefSeq" id="WP_129301565.1">
    <property type="nucleotide sequence ID" value="NZ_CP107523.1"/>
</dbReference>
<evidence type="ECO:0000313" key="3">
    <source>
        <dbReference type="Proteomes" id="UP000290475"/>
    </source>
</evidence>
<reference evidence="1 3" key="1">
    <citation type="submission" date="2017-01" db="EMBL/GenBank/DDBJ databases">
        <title>Lactobacillus chiayiensis sp. nov., a lactic acid bacterium isolated from compost.</title>
        <authorList>
            <person name="Huang C.-H."/>
        </authorList>
    </citation>
    <scope>NUCLEOTIDE SEQUENCE [LARGE SCALE GENOMIC DNA]</scope>
    <source>
        <strain evidence="1">Chh01</strain>
        <strain evidence="3">chh01</strain>
    </source>
</reference>
<dbReference type="EMBL" id="MSSM01000011">
    <property type="protein sequence ID" value="RXT26846.1"/>
    <property type="molecule type" value="Genomic_DNA"/>
</dbReference>
<dbReference type="EMBL" id="CP107523">
    <property type="protein sequence ID" value="UYN55747.1"/>
    <property type="molecule type" value="Genomic_DNA"/>
</dbReference>
<keyword evidence="4" id="KW-1185">Reference proteome</keyword>
<sequence length="132" mass="15329">MLDSIEVRYFKESEDSFDWIKSRIDSGFVFLVPTPSTYDKSSADEFEPLKGSRITHEIIGDEFKKVVTYIDTSLSYSDKGQLEGSLKEYYTIKNEVYVNMSRAKEKLALAIIANEDVYRAIMERIFDERTPK</sequence>
<dbReference type="AlphaFoldDB" id="A0A4Q1U5L6"/>
<dbReference type="Proteomes" id="UP001164790">
    <property type="component" value="Chromosome"/>
</dbReference>
<evidence type="ECO:0000313" key="4">
    <source>
        <dbReference type="Proteomes" id="UP001164790"/>
    </source>
</evidence>
<gene>
    <name evidence="1" type="ORF">BVJ53_05700</name>
    <name evidence="2" type="ORF">OFW50_09665</name>
</gene>
<name>A0A4Q1U5L6_9LACO</name>
<organism evidence="1 3">
    <name type="scientific">Lacticaseibacillus chiayiensis</name>
    <dbReference type="NCBI Taxonomy" id="2100821"/>
    <lineage>
        <taxon>Bacteria</taxon>
        <taxon>Bacillati</taxon>
        <taxon>Bacillota</taxon>
        <taxon>Bacilli</taxon>
        <taxon>Lactobacillales</taxon>
        <taxon>Lactobacillaceae</taxon>
        <taxon>Lacticaseibacillus</taxon>
    </lineage>
</organism>
<accession>A0A4Q1U5L6</accession>
<evidence type="ECO:0000313" key="2">
    <source>
        <dbReference type="EMBL" id="UYN55747.1"/>
    </source>
</evidence>
<evidence type="ECO:0000313" key="1">
    <source>
        <dbReference type="EMBL" id="RXT26846.1"/>
    </source>
</evidence>
<protein>
    <submittedName>
        <fullName evidence="1">Uncharacterized protein</fullName>
    </submittedName>
</protein>